<protein>
    <submittedName>
        <fullName evidence="1">Uncharacterized protein</fullName>
    </submittedName>
</protein>
<accession>A0A8B6E752</accession>
<dbReference type="AlphaFoldDB" id="A0A8B6E752"/>
<sequence length="57" mass="6757">ILSLNEAYNFTCPSQAHWNIRAKSICKPPRNYTCLFNITFRVNVYRDRCNRPRILAP</sequence>
<gene>
    <name evidence="1" type="ORF">MGAL_10B089290</name>
</gene>
<evidence type="ECO:0000313" key="1">
    <source>
        <dbReference type="EMBL" id="VDI29219.1"/>
    </source>
</evidence>
<dbReference type="Proteomes" id="UP000596742">
    <property type="component" value="Unassembled WGS sequence"/>
</dbReference>
<proteinExistence type="predicted"/>
<feature type="non-terminal residue" evidence="1">
    <location>
        <position position="57"/>
    </location>
</feature>
<dbReference type="EMBL" id="UYJE01004569">
    <property type="protein sequence ID" value="VDI29219.1"/>
    <property type="molecule type" value="Genomic_DNA"/>
</dbReference>
<organism evidence="1 2">
    <name type="scientific">Mytilus galloprovincialis</name>
    <name type="common">Mediterranean mussel</name>
    <dbReference type="NCBI Taxonomy" id="29158"/>
    <lineage>
        <taxon>Eukaryota</taxon>
        <taxon>Metazoa</taxon>
        <taxon>Spiralia</taxon>
        <taxon>Lophotrochozoa</taxon>
        <taxon>Mollusca</taxon>
        <taxon>Bivalvia</taxon>
        <taxon>Autobranchia</taxon>
        <taxon>Pteriomorphia</taxon>
        <taxon>Mytilida</taxon>
        <taxon>Mytiloidea</taxon>
        <taxon>Mytilidae</taxon>
        <taxon>Mytilinae</taxon>
        <taxon>Mytilus</taxon>
    </lineage>
</organism>
<evidence type="ECO:0000313" key="2">
    <source>
        <dbReference type="Proteomes" id="UP000596742"/>
    </source>
</evidence>
<reference evidence="1" key="1">
    <citation type="submission" date="2018-11" db="EMBL/GenBank/DDBJ databases">
        <authorList>
            <person name="Alioto T."/>
            <person name="Alioto T."/>
        </authorList>
    </citation>
    <scope>NUCLEOTIDE SEQUENCE</scope>
</reference>
<comment type="caution">
    <text evidence="1">The sequence shown here is derived from an EMBL/GenBank/DDBJ whole genome shotgun (WGS) entry which is preliminary data.</text>
</comment>
<name>A0A8B6E752_MYTGA</name>
<keyword evidence="2" id="KW-1185">Reference proteome</keyword>
<dbReference type="OrthoDB" id="10435224at2759"/>
<feature type="non-terminal residue" evidence="1">
    <location>
        <position position="1"/>
    </location>
</feature>